<reference evidence="1 2" key="1">
    <citation type="submission" date="2015-06" db="EMBL/GenBank/DDBJ databases">
        <title>A Comprehensive Approach to Explore the Metabolic and Phylogenetic Diversity of Bacterial Steroid Degradation in the Environment: Testosterone as an Example.</title>
        <authorList>
            <person name="Yang F.-C."/>
            <person name="Chen Y.-L."/>
            <person name="Yu C.-P."/>
            <person name="Tang S.-L."/>
            <person name="Wang P.-H."/>
            <person name="Ismail W."/>
            <person name="Wang C.-H."/>
            <person name="Yang C.-Y."/>
            <person name="Chiang Y.-R."/>
        </authorList>
    </citation>
    <scope>NUCLEOTIDE SEQUENCE [LARGE SCALE GENOMIC DNA]</scope>
    <source>
        <strain evidence="1 2">DSM 18526</strain>
    </source>
</reference>
<dbReference type="STRING" id="465721.ACG33_11015"/>
<proteinExistence type="predicted"/>
<dbReference type="SMART" id="SM00855">
    <property type="entry name" value="PGAM"/>
    <property type="match status" value="1"/>
</dbReference>
<dbReference type="Pfam" id="PF00300">
    <property type="entry name" value="His_Phos_1"/>
    <property type="match status" value="1"/>
</dbReference>
<dbReference type="Gene3D" id="3.40.50.1240">
    <property type="entry name" value="Phosphoglycerate mutase-like"/>
    <property type="match status" value="1"/>
</dbReference>
<dbReference type="EC" id="3.1.3.-" evidence="1"/>
<accession>A0A127FDD0</accession>
<evidence type="ECO:0000313" key="2">
    <source>
        <dbReference type="Proteomes" id="UP000070250"/>
    </source>
</evidence>
<dbReference type="SUPFAM" id="SSF53254">
    <property type="entry name" value="Phosphoglycerate mutase-like"/>
    <property type="match status" value="1"/>
</dbReference>
<keyword evidence="2" id="KW-1185">Reference proteome</keyword>
<dbReference type="PANTHER" id="PTHR47623">
    <property type="entry name" value="OS09G0287300 PROTEIN"/>
    <property type="match status" value="1"/>
</dbReference>
<dbReference type="CDD" id="cd07067">
    <property type="entry name" value="HP_PGM_like"/>
    <property type="match status" value="1"/>
</dbReference>
<dbReference type="EMBL" id="CP011971">
    <property type="protein sequence ID" value="AMN47619.1"/>
    <property type="molecule type" value="Genomic_DNA"/>
</dbReference>
<dbReference type="InterPro" id="IPR013078">
    <property type="entry name" value="His_Pase_superF_clade-1"/>
</dbReference>
<evidence type="ECO:0000313" key="1">
    <source>
        <dbReference type="EMBL" id="AMN47619.1"/>
    </source>
</evidence>
<dbReference type="PANTHER" id="PTHR47623:SF1">
    <property type="entry name" value="OS09G0287300 PROTEIN"/>
    <property type="match status" value="1"/>
</dbReference>
<dbReference type="InterPro" id="IPR029033">
    <property type="entry name" value="His_PPase_superfam"/>
</dbReference>
<name>A0A127FDD0_STEDE</name>
<organism evidence="1 2">
    <name type="scientific">Steroidobacter denitrificans</name>
    <dbReference type="NCBI Taxonomy" id="465721"/>
    <lineage>
        <taxon>Bacteria</taxon>
        <taxon>Pseudomonadati</taxon>
        <taxon>Pseudomonadota</taxon>
        <taxon>Gammaproteobacteria</taxon>
        <taxon>Steroidobacterales</taxon>
        <taxon>Steroidobacteraceae</taxon>
        <taxon>Steroidobacter</taxon>
    </lineage>
</organism>
<dbReference type="Proteomes" id="UP000070250">
    <property type="component" value="Chromosome"/>
</dbReference>
<gene>
    <name evidence="1" type="ORF">ACG33_11015</name>
</gene>
<dbReference type="GO" id="GO:0016787">
    <property type="term" value="F:hydrolase activity"/>
    <property type="evidence" value="ECO:0007669"/>
    <property type="project" value="UniProtKB-KW"/>
</dbReference>
<sequence length="166" mass="18569">MTVPALWRLSLVRHAQAEIARAEQSDWDRELEPRGRRDAMEMGRRLARQGAPPQRILASPAARTLQTARILAGELGLEDGLIQPHEGLYLASAPRMLDIARALGGEARHLMIVGHNPGISEFADQLSGEHDIDDLPPCAICILHFELRRWSELEWANGVQVQRDHP</sequence>
<keyword evidence="1" id="KW-0378">Hydrolase</keyword>
<dbReference type="KEGG" id="sdf:ACG33_11015"/>
<protein>
    <submittedName>
        <fullName evidence="1">Phosphohistidine phosphatase</fullName>
        <ecNumber evidence="1">3.1.3.-</ecNumber>
    </submittedName>
</protein>
<dbReference type="AlphaFoldDB" id="A0A127FDD0"/>